<feature type="transmembrane region" description="Helical" evidence="8">
    <location>
        <begin position="387"/>
        <end position="405"/>
    </location>
</feature>
<comment type="subcellular location">
    <subcellularLocation>
        <location evidence="1">Membrane</location>
        <topology evidence="1">Multi-pass membrane protein</topology>
    </subcellularLocation>
</comment>
<accession>A0A0K2UTI1</accession>
<evidence type="ECO:0000256" key="1">
    <source>
        <dbReference type="ARBA" id="ARBA00004141"/>
    </source>
</evidence>
<feature type="transmembrane region" description="Helical" evidence="8">
    <location>
        <begin position="142"/>
        <end position="167"/>
    </location>
</feature>
<evidence type="ECO:0000256" key="9">
    <source>
        <dbReference type="SAM" id="SignalP"/>
    </source>
</evidence>
<evidence type="ECO:0000256" key="3">
    <source>
        <dbReference type="ARBA" id="ARBA00022676"/>
    </source>
</evidence>
<feature type="signal peptide" evidence="9">
    <location>
        <begin position="1"/>
        <end position="21"/>
    </location>
</feature>
<dbReference type="InterPro" id="IPR047462">
    <property type="entry name" value="Dpy19"/>
</dbReference>
<keyword evidence="7 8" id="KW-0472">Membrane</keyword>
<dbReference type="InterPro" id="IPR018732">
    <property type="entry name" value="Dpy-19/Dpy-19-like"/>
</dbReference>
<evidence type="ECO:0000313" key="10">
    <source>
        <dbReference type="EMBL" id="CDW41207.1"/>
    </source>
</evidence>
<evidence type="ECO:0000256" key="6">
    <source>
        <dbReference type="ARBA" id="ARBA00022989"/>
    </source>
</evidence>
<keyword evidence="9" id="KW-0732">Signal</keyword>
<organism evidence="10">
    <name type="scientific">Lepeophtheirus salmonis</name>
    <name type="common">Salmon louse</name>
    <name type="synonym">Caligus salmonis</name>
    <dbReference type="NCBI Taxonomy" id="72036"/>
    <lineage>
        <taxon>Eukaryota</taxon>
        <taxon>Metazoa</taxon>
        <taxon>Ecdysozoa</taxon>
        <taxon>Arthropoda</taxon>
        <taxon>Crustacea</taxon>
        <taxon>Multicrustacea</taxon>
        <taxon>Hexanauplia</taxon>
        <taxon>Copepoda</taxon>
        <taxon>Siphonostomatoida</taxon>
        <taxon>Caligidae</taxon>
        <taxon>Lepeophtheirus</taxon>
    </lineage>
</organism>
<feature type="transmembrane region" description="Helical" evidence="8">
    <location>
        <begin position="269"/>
        <end position="287"/>
    </location>
</feature>
<feature type="transmembrane region" description="Helical" evidence="8">
    <location>
        <begin position="293"/>
        <end position="311"/>
    </location>
</feature>
<feature type="chain" id="PRO_5005489006" evidence="9">
    <location>
        <begin position="22"/>
        <end position="655"/>
    </location>
</feature>
<keyword evidence="3" id="KW-0328">Glycosyltransferase</keyword>
<keyword evidence="5 8" id="KW-0812">Transmembrane</keyword>
<feature type="transmembrane region" description="Helical" evidence="8">
    <location>
        <begin position="323"/>
        <end position="343"/>
    </location>
</feature>
<sequence>MILTCNLSKYVLGLIVGVVHSLHVSSLFENDRHFSHLSTLEREMTFRTEMGLYYSYFKTMVEAPDFLSGLNNLIYNDLTEYPNTINTMKRFNLYPEVALGIGYRIYNYTTSRLGIVTKTCFRIDRGEDLSPVESCEGLGEPIYFYLQGVWICSGFTTFFIFLMGYLISESKIGGLLSVLSFFFNHGECTRVQWSPPLRESFSFPIWLMQQYFVTVSLQKDSQSSSMKITLSSLVFIMTWQFAQFTLLTQLLCLYFMYVSGFIVESVFKNILKGLFTALIAATVVMFGNEMLITSFYFSALCSALIMCYGFPSSSVKSILRIPLQLVLFIISSVTFKTLLSNVLRVKDDNHIFDILRSKFSTFKNFHTLLYTCSKEFDFLGTEMPFKITLTLLLPSAVLGVCTWLYSNRHKLLARIFNTSDEVEPEAIYHILQSLPFLFMASIIMRLKLFLSPQLCILVSLLASKKLWASFGVERRDKQLIMVFILLGLMSIKGVPNVKEQRGTMGEFSNPELEQLIEWIKEDVPVTGSFAGPMPLMANLLLSTRRPVVNHPHYEDESLRARTKEIYRIYSRITVKEYLPVLKKLKIQFLVLSSSWCLNSESGTGCAMTDLWDIEIPRTSASLPPLCKTLWNSSKKEMFGLTRVFKNNQYVVLKVM</sequence>
<evidence type="ECO:0000256" key="7">
    <source>
        <dbReference type="ARBA" id="ARBA00023136"/>
    </source>
</evidence>
<dbReference type="OrthoDB" id="6019623at2759"/>
<dbReference type="EMBL" id="HACA01023846">
    <property type="protein sequence ID" value="CDW41207.1"/>
    <property type="molecule type" value="Transcribed_RNA"/>
</dbReference>
<dbReference type="PANTHER" id="PTHR31488">
    <property type="entry name" value="DPY-19-LIKE 1, LIKE (H. SAPIENS)"/>
    <property type="match status" value="1"/>
</dbReference>
<keyword evidence="6 8" id="KW-1133">Transmembrane helix</keyword>
<dbReference type="CDD" id="cd20177">
    <property type="entry name" value="Dpy19"/>
    <property type="match status" value="1"/>
</dbReference>
<reference evidence="10" key="1">
    <citation type="submission" date="2014-05" db="EMBL/GenBank/DDBJ databases">
        <authorList>
            <person name="Chronopoulou M."/>
        </authorList>
    </citation>
    <scope>NUCLEOTIDE SEQUENCE</scope>
    <source>
        <tissue evidence="10">Whole organism</tissue>
    </source>
</reference>
<feature type="transmembrane region" description="Helical" evidence="8">
    <location>
        <begin position="233"/>
        <end position="257"/>
    </location>
</feature>
<evidence type="ECO:0000256" key="4">
    <source>
        <dbReference type="ARBA" id="ARBA00022679"/>
    </source>
</evidence>
<name>A0A0K2UTI1_LEPSM</name>
<evidence type="ECO:0000256" key="5">
    <source>
        <dbReference type="ARBA" id="ARBA00022692"/>
    </source>
</evidence>
<evidence type="ECO:0000256" key="8">
    <source>
        <dbReference type="SAM" id="Phobius"/>
    </source>
</evidence>
<dbReference type="GO" id="GO:0005637">
    <property type="term" value="C:nuclear inner membrane"/>
    <property type="evidence" value="ECO:0007669"/>
    <property type="project" value="TreeGrafter"/>
</dbReference>
<evidence type="ECO:0000256" key="2">
    <source>
        <dbReference type="ARBA" id="ARBA00008744"/>
    </source>
</evidence>
<feature type="transmembrane region" description="Helical" evidence="8">
    <location>
        <begin position="426"/>
        <end position="444"/>
    </location>
</feature>
<dbReference type="GO" id="GO:0000030">
    <property type="term" value="F:mannosyltransferase activity"/>
    <property type="evidence" value="ECO:0007669"/>
    <property type="project" value="InterPro"/>
</dbReference>
<dbReference type="PANTHER" id="PTHR31488:SF1">
    <property type="entry name" value="C-MANNOSYLTRANSFERASE DPY19L1"/>
    <property type="match status" value="1"/>
</dbReference>
<keyword evidence="4" id="KW-0808">Transferase</keyword>
<dbReference type="AlphaFoldDB" id="A0A0K2UTI1"/>
<proteinExistence type="inferred from homology"/>
<dbReference type="Pfam" id="PF10034">
    <property type="entry name" value="Dpy19"/>
    <property type="match status" value="1"/>
</dbReference>
<comment type="similarity">
    <text evidence="2">Belongs to the dpy-19 family.</text>
</comment>
<protein>
    <submittedName>
        <fullName evidence="10">Uncharacterized protein</fullName>
    </submittedName>
</protein>